<accession>A0A7Y9J2K0</accession>
<organism evidence="9 10">
    <name type="scientific">Kineococcus aurantiacus</name>
    <dbReference type="NCBI Taxonomy" id="37633"/>
    <lineage>
        <taxon>Bacteria</taxon>
        <taxon>Bacillati</taxon>
        <taxon>Actinomycetota</taxon>
        <taxon>Actinomycetes</taxon>
        <taxon>Kineosporiales</taxon>
        <taxon>Kineosporiaceae</taxon>
        <taxon>Kineococcus</taxon>
    </lineage>
</organism>
<dbReference type="GO" id="GO:0016614">
    <property type="term" value="F:oxidoreductase activity, acting on CH-OH group of donors"/>
    <property type="evidence" value="ECO:0007669"/>
    <property type="project" value="InterPro"/>
</dbReference>
<gene>
    <name evidence="9" type="ORF">BJ968_003770</name>
</gene>
<dbReference type="RefSeq" id="WP_179754486.1">
    <property type="nucleotide sequence ID" value="NZ_BAAAGN010000030.1"/>
</dbReference>
<keyword evidence="3" id="KW-0285">Flavoprotein</keyword>
<dbReference type="InterPro" id="IPR007867">
    <property type="entry name" value="GMC_OxRtase_C"/>
</dbReference>
<evidence type="ECO:0000313" key="9">
    <source>
        <dbReference type="EMBL" id="NYD24230.1"/>
    </source>
</evidence>
<feature type="compositionally biased region" description="Low complexity" evidence="6">
    <location>
        <begin position="72"/>
        <end position="81"/>
    </location>
</feature>
<dbReference type="InterPro" id="IPR051473">
    <property type="entry name" value="P2Ox-like"/>
</dbReference>
<evidence type="ECO:0000313" key="10">
    <source>
        <dbReference type="Proteomes" id="UP000521922"/>
    </source>
</evidence>
<evidence type="ECO:0000259" key="7">
    <source>
        <dbReference type="Pfam" id="PF00732"/>
    </source>
</evidence>
<name>A0A7Y9J2K0_9ACTN</name>
<feature type="domain" description="Glucose-methanol-choline oxidoreductase N-terminal" evidence="7">
    <location>
        <begin position="245"/>
        <end position="324"/>
    </location>
</feature>
<reference evidence="9 10" key="1">
    <citation type="submission" date="2020-07" db="EMBL/GenBank/DDBJ databases">
        <title>Sequencing the genomes of 1000 actinobacteria strains.</title>
        <authorList>
            <person name="Klenk H.-P."/>
        </authorList>
    </citation>
    <scope>NUCLEOTIDE SEQUENCE [LARGE SCALE GENOMIC DNA]</scope>
    <source>
        <strain evidence="9 10">DSM 7487</strain>
    </source>
</reference>
<evidence type="ECO:0000256" key="4">
    <source>
        <dbReference type="ARBA" id="ARBA00022827"/>
    </source>
</evidence>
<sequence>MSPTAPAPRRPDHLPDHLPDHVDVVIVGSGPAGAAYARVLSEQAPHATIVLFEAGPLISDPPGAHVKNIADPAARAAAQRASEGRRPAAADTPTDTLDGYADGAHRLVRPGTSLLPTGWRQPGEDGMPAAAVSTNVGGMAAHWTGACPRPGDSERIPFLPDLDDLLTEGERLLGVSSTALAGAPLAGEVRRRLADALDAGRAPGRRVQPMPLAVRRETGPDGTGRLVWSGSDVVFGAVTRENPRFTLVPEALVTRVLTTDGPEGRRVTGVRVRDLSAGDGPDGPEHEVSAAHVVVAADALRTPQLLWASGVRPPALGRYLNDQPQVVFAVRLRDVPQSAGEPETLGVDPRTTPGITAQSGVSWVPFTDEHPFHGQVMQLDASPVPLPAGDDPVPGSVVGLGWFCAKDVQAGDRVAFSETEVDENGMPAPRLHYTLTARDHRTLEEARAAVRRAALALGDPLDDEPLTFPNGASLHYQGSVRMGAQDDGTSVCDRDSRVWGVAGLHVAGNGVIPTATACNPTLTSVALAVAGARSIARALQHSPAHAGA</sequence>
<comment type="caution">
    <text evidence="9">The sequence shown here is derived from an EMBL/GenBank/DDBJ whole genome shotgun (WGS) entry which is preliminary data.</text>
</comment>
<protein>
    <submittedName>
        <fullName evidence="9">Choline dehydrogenase-like flavoprotein</fullName>
    </submittedName>
</protein>
<dbReference type="InterPro" id="IPR036188">
    <property type="entry name" value="FAD/NAD-bd_sf"/>
</dbReference>
<evidence type="ECO:0000256" key="3">
    <source>
        <dbReference type="ARBA" id="ARBA00022630"/>
    </source>
</evidence>
<dbReference type="Proteomes" id="UP000521922">
    <property type="component" value="Unassembled WGS sequence"/>
</dbReference>
<dbReference type="Pfam" id="PF05199">
    <property type="entry name" value="GMC_oxred_C"/>
    <property type="match status" value="1"/>
</dbReference>
<evidence type="ECO:0000256" key="5">
    <source>
        <dbReference type="ARBA" id="ARBA00023002"/>
    </source>
</evidence>
<dbReference type="PANTHER" id="PTHR42784">
    <property type="entry name" value="PYRANOSE 2-OXIDASE"/>
    <property type="match status" value="1"/>
</dbReference>
<dbReference type="AlphaFoldDB" id="A0A7Y9J2K0"/>
<dbReference type="EMBL" id="JACCBB010000001">
    <property type="protein sequence ID" value="NYD24230.1"/>
    <property type="molecule type" value="Genomic_DNA"/>
</dbReference>
<evidence type="ECO:0000256" key="1">
    <source>
        <dbReference type="ARBA" id="ARBA00001974"/>
    </source>
</evidence>
<dbReference type="SUPFAM" id="SSF51905">
    <property type="entry name" value="FAD/NAD(P)-binding domain"/>
    <property type="match status" value="1"/>
</dbReference>
<dbReference type="PANTHER" id="PTHR42784:SF1">
    <property type="entry name" value="PYRANOSE 2-OXIDASE"/>
    <property type="match status" value="1"/>
</dbReference>
<dbReference type="GO" id="GO:0050660">
    <property type="term" value="F:flavin adenine dinucleotide binding"/>
    <property type="evidence" value="ECO:0007669"/>
    <property type="project" value="InterPro"/>
</dbReference>
<evidence type="ECO:0000256" key="2">
    <source>
        <dbReference type="ARBA" id="ARBA00010790"/>
    </source>
</evidence>
<dbReference type="Pfam" id="PF00732">
    <property type="entry name" value="GMC_oxred_N"/>
    <property type="match status" value="1"/>
</dbReference>
<feature type="region of interest" description="Disordered" evidence="6">
    <location>
        <begin position="72"/>
        <end position="101"/>
    </location>
</feature>
<comment type="similarity">
    <text evidence="2">Belongs to the GMC oxidoreductase family.</text>
</comment>
<evidence type="ECO:0000256" key="6">
    <source>
        <dbReference type="SAM" id="MobiDB-lite"/>
    </source>
</evidence>
<keyword evidence="5" id="KW-0560">Oxidoreductase</keyword>
<keyword evidence="10" id="KW-1185">Reference proteome</keyword>
<feature type="domain" description="Glucose-methanol-choline oxidoreductase C-terminal" evidence="8">
    <location>
        <begin position="421"/>
        <end position="528"/>
    </location>
</feature>
<evidence type="ECO:0000259" key="8">
    <source>
        <dbReference type="Pfam" id="PF05199"/>
    </source>
</evidence>
<proteinExistence type="inferred from homology"/>
<dbReference type="InterPro" id="IPR000172">
    <property type="entry name" value="GMC_OxRdtase_N"/>
</dbReference>
<dbReference type="SUPFAM" id="SSF54373">
    <property type="entry name" value="FAD-linked reductases, C-terminal domain"/>
    <property type="match status" value="1"/>
</dbReference>
<keyword evidence="4" id="KW-0274">FAD</keyword>
<comment type="cofactor">
    <cofactor evidence="1">
        <name>FAD</name>
        <dbReference type="ChEBI" id="CHEBI:57692"/>
    </cofactor>
</comment>
<dbReference type="Gene3D" id="3.50.50.60">
    <property type="entry name" value="FAD/NAD(P)-binding domain"/>
    <property type="match status" value="3"/>
</dbReference>